<comment type="caution">
    <text evidence="2">The sequence shown here is derived from an EMBL/GenBank/DDBJ whole genome shotgun (WGS) entry which is preliminary data.</text>
</comment>
<dbReference type="EMBL" id="BLAJ01000012">
    <property type="protein sequence ID" value="GES52989.1"/>
    <property type="molecule type" value="Genomic_DNA"/>
</dbReference>
<keyword evidence="3" id="KW-1185">Reference proteome</keyword>
<dbReference type="Proteomes" id="UP000390335">
    <property type="component" value="Unassembled WGS sequence"/>
</dbReference>
<sequence>MKLRFDIGFRGGKRREGEKGEEEEQSQNVPRDTPLCPFRDISPTRGEIVDGGLCAIPEV</sequence>
<reference evidence="2 3" key="1">
    <citation type="journal article" date="2020" name="Genome Biol. Evol.">
        <title>Rhizobium dioscoreae sp. nov., a plant growth-promoting bacterium isolated from yam (Dioscorea species).</title>
        <authorList>
            <person name="Ouyabe M."/>
            <person name="Tanaka N."/>
            <person name="Shiwa Y."/>
            <person name="Fujita N."/>
            <person name="Kikuno H."/>
            <person name="Babil P."/>
            <person name="Shiwachi H."/>
        </authorList>
    </citation>
    <scope>NUCLEOTIDE SEQUENCE [LARGE SCALE GENOMIC DNA]</scope>
    <source>
        <strain evidence="2 3">S-93</strain>
    </source>
</reference>
<evidence type="ECO:0000256" key="1">
    <source>
        <dbReference type="SAM" id="MobiDB-lite"/>
    </source>
</evidence>
<protein>
    <submittedName>
        <fullName evidence="2">Uncharacterized protein</fullName>
    </submittedName>
</protein>
<evidence type="ECO:0000313" key="3">
    <source>
        <dbReference type="Proteomes" id="UP000390335"/>
    </source>
</evidence>
<proteinExistence type="predicted"/>
<organism evidence="2 3">
    <name type="scientific">Rhizobium dioscoreae</name>
    <dbReference type="NCBI Taxonomy" id="2653122"/>
    <lineage>
        <taxon>Bacteria</taxon>
        <taxon>Pseudomonadati</taxon>
        <taxon>Pseudomonadota</taxon>
        <taxon>Alphaproteobacteria</taxon>
        <taxon>Hyphomicrobiales</taxon>
        <taxon>Rhizobiaceae</taxon>
        <taxon>Rhizobium/Agrobacterium group</taxon>
        <taxon>Rhizobium</taxon>
    </lineage>
</organism>
<evidence type="ECO:0000313" key="2">
    <source>
        <dbReference type="EMBL" id="GES52989.1"/>
    </source>
</evidence>
<gene>
    <name evidence="2" type="ORF">RsS93_56030</name>
</gene>
<feature type="region of interest" description="Disordered" evidence="1">
    <location>
        <begin position="1"/>
        <end position="42"/>
    </location>
</feature>
<name>A0ABQ0ZCI7_9HYPH</name>
<accession>A0ABQ0ZCI7</accession>